<reference evidence="1" key="1">
    <citation type="submission" date="2022-02" db="EMBL/GenBank/DDBJ databases">
        <title>Plant Genome Project.</title>
        <authorList>
            <person name="Zhang R.-G."/>
        </authorList>
    </citation>
    <scope>NUCLEOTIDE SEQUENCE</scope>
    <source>
        <strain evidence="1">AT1</strain>
    </source>
</reference>
<keyword evidence="2" id="KW-1185">Reference proteome</keyword>
<proteinExistence type="predicted"/>
<gene>
    <name evidence="1" type="ORF">RHMOL_Rhmol05G0078800</name>
</gene>
<organism evidence="1 2">
    <name type="scientific">Rhododendron molle</name>
    <name type="common">Chinese azalea</name>
    <name type="synonym">Azalea mollis</name>
    <dbReference type="NCBI Taxonomy" id="49168"/>
    <lineage>
        <taxon>Eukaryota</taxon>
        <taxon>Viridiplantae</taxon>
        <taxon>Streptophyta</taxon>
        <taxon>Embryophyta</taxon>
        <taxon>Tracheophyta</taxon>
        <taxon>Spermatophyta</taxon>
        <taxon>Magnoliopsida</taxon>
        <taxon>eudicotyledons</taxon>
        <taxon>Gunneridae</taxon>
        <taxon>Pentapetalae</taxon>
        <taxon>asterids</taxon>
        <taxon>Ericales</taxon>
        <taxon>Ericaceae</taxon>
        <taxon>Ericoideae</taxon>
        <taxon>Rhodoreae</taxon>
        <taxon>Rhododendron</taxon>
    </lineage>
</organism>
<sequence>MEIGLVDLLRAAWLAATLPILVASIPSSHLNSFRELVLGFAKRGKIMQSSSNKLSVPQNWFCHFYALAVVWTTFLLLATWFYAHNMAPLVSEPFQYSSIATYLTGASSIFSSHISRSSALKHRYRVWQSVFLLLLMEVQALRRLYETIYTFKYSPSARMHIFGYLAGLFFYAAAPLSLCCAFAPEVFQFAMNHVAEFIVKGKNQMFQIPNSEFDWWEFVSPLMKLRWNSWIGMAIFFWGWIHQRRCHAILGSLRENSEQADEYVIPHGDWFDYVSSPHYLAEIVIYAGLVVASGGTDLTIWLLFGFVVLLHFLHLRSYQESRIAFVFRAGSGHVEYASRQTIPFEKQNPNRSDQCNIEKSVFPNTVIQKSNRRQNSEAKSRRDFPSPVRTPLQRANSRWHAEFWPRKGIVDSPTQLRSHGGQTSDQRQKTNPKLDTKPLEQPTQKPLLLPTTRPDLGGDPDRTPTGSGGNLDR</sequence>
<dbReference type="EMBL" id="CM046392">
    <property type="protein sequence ID" value="KAI8554178.1"/>
    <property type="molecule type" value="Genomic_DNA"/>
</dbReference>
<dbReference type="Proteomes" id="UP001062846">
    <property type="component" value="Chromosome 5"/>
</dbReference>
<evidence type="ECO:0000313" key="1">
    <source>
        <dbReference type="EMBL" id="KAI8554178.1"/>
    </source>
</evidence>
<comment type="caution">
    <text evidence="1">The sequence shown here is derived from an EMBL/GenBank/DDBJ whole genome shotgun (WGS) entry which is preliminary data.</text>
</comment>
<protein>
    <submittedName>
        <fullName evidence="1">Uncharacterized protein</fullName>
    </submittedName>
</protein>
<name>A0ACC0NLC7_RHOML</name>
<accession>A0ACC0NLC7</accession>
<evidence type="ECO:0000313" key="2">
    <source>
        <dbReference type="Proteomes" id="UP001062846"/>
    </source>
</evidence>